<sequence length="615" mass="67341">MESFLLTTNPLLGRNSSLSSLSSSSSSISTQLNSKVEIIRRRIEKVNTRTTHVPASIVASSASKRKTGKGLSANVAVDCSVVSEEAVKDVSWTEVQYESGSIGHRAPPPAEVDKDKQMEYITKILGSKVYDVAVETPLELAPLLSTQLGVNLYLKREDGQQVFSFKIRGAYNMISQLSKDDLKNGVICASAGNHAQGVALSAQRLKIKAQIVMPTTTPTIKVDAVKRLGGTVIQKGDTFDESQKIAKEISCRCGITFIPPYDNEDVIAGQGTVGMEIGRQMRGKIHAIFVPIGGGGLAAGIVSFYKLVYPEVKVFGVEPNDENSMAQALYRDEIVNVTDIGHFADGVAVQQVGNENFRICRELLDDVILVTKEEISAAIKDMFSDERSILEPSGALAIAAARAYCKYNNVTGVNLVAVCSGANMNFDQLREISDIANVDQSIICTMLPETPGSLKELTELLGENITEMQYRFSSGSEDAVVVYKVSAVGKELEAMVELLNSAGFTTYTLNDNPTVKNHLRYMTGGRADIENETLFRFTFPERKGALKHFLKDFKPTWNVSLFHHRSQGILTSDVLIGVQLEKSEHKHFHEYINKVGYKYEVVPQDDAAHVLAKLN</sequence>
<keyword evidence="10 11" id="KW-0100">Branched-chain amino acid biosynthesis</keyword>
<dbReference type="CDD" id="cd01562">
    <property type="entry name" value="Thr-dehyd"/>
    <property type="match status" value="1"/>
</dbReference>
<dbReference type="Gene3D" id="3.40.50.1100">
    <property type="match status" value="2"/>
</dbReference>
<accession>A0A0A0KKC3</accession>
<dbReference type="GO" id="GO:0009097">
    <property type="term" value="P:isoleucine biosynthetic process"/>
    <property type="evidence" value="ECO:0000318"/>
    <property type="project" value="GO_Central"/>
</dbReference>
<dbReference type="SUPFAM" id="SSF55021">
    <property type="entry name" value="ACT-like"/>
    <property type="match status" value="2"/>
</dbReference>
<dbReference type="GO" id="GO:0030170">
    <property type="term" value="F:pyridoxal phosphate binding"/>
    <property type="evidence" value="ECO:0007669"/>
    <property type="project" value="InterPro"/>
</dbReference>
<dbReference type="InterPro" id="IPR000634">
    <property type="entry name" value="Ser/Thr_deHydtase_PyrdxlP-BS"/>
</dbReference>
<evidence type="ECO:0000256" key="6">
    <source>
        <dbReference type="ARBA" id="ARBA00022624"/>
    </source>
</evidence>
<comment type="similarity">
    <text evidence="4 11">Belongs to the serine/threonine dehydratase family.</text>
</comment>
<dbReference type="KEGG" id="csv:101205680"/>
<dbReference type="GO" id="GO:0003941">
    <property type="term" value="F:L-serine ammonia-lyase activity"/>
    <property type="evidence" value="ECO:0007669"/>
    <property type="project" value="UniProtKB-ARBA"/>
</dbReference>
<comment type="pathway">
    <text evidence="3 11">Amino-acid biosynthesis; L-isoleucine biosynthesis; 2-oxobutanoate from L-threonine: step 1/1.</text>
</comment>
<dbReference type="InterPro" id="IPR036052">
    <property type="entry name" value="TrpB-like_PALP_sf"/>
</dbReference>
<reference evidence="13 14" key="4">
    <citation type="journal article" date="2011" name="BMC Genomics">
        <title>RNA-Seq improves annotation of protein-coding genes in the cucumber genome.</title>
        <authorList>
            <person name="Li Z."/>
            <person name="Zhang Z."/>
            <person name="Yan P."/>
            <person name="Huang S."/>
            <person name="Fei Z."/>
            <person name="Lin K."/>
        </authorList>
    </citation>
    <scope>NUCLEOTIDE SEQUENCE [LARGE SCALE GENOMIC DNA]</scope>
    <source>
        <strain evidence="14">cv. 9930</strain>
    </source>
</reference>
<dbReference type="STRING" id="3659.A0A0A0KKC3"/>
<keyword evidence="7" id="KW-0677">Repeat</keyword>
<dbReference type="InterPro" id="IPR050147">
    <property type="entry name" value="Ser/Thr_Dehydratase"/>
</dbReference>
<keyword evidence="8 11" id="KW-0663">Pyridoxal phosphate</keyword>
<evidence type="ECO:0000256" key="4">
    <source>
        <dbReference type="ARBA" id="ARBA00010869"/>
    </source>
</evidence>
<dbReference type="Gramene" id="KGN48216">
    <property type="protein sequence ID" value="KGN48216"/>
    <property type="gene ID" value="Csa_6G448740"/>
</dbReference>
<comment type="cofactor">
    <cofactor evidence="2 11">
        <name>pyridoxal 5'-phosphate</name>
        <dbReference type="ChEBI" id="CHEBI:597326"/>
    </cofactor>
</comment>
<evidence type="ECO:0000313" key="13">
    <source>
        <dbReference type="EMBL" id="KGN48216.1"/>
    </source>
</evidence>
<dbReference type="EMBL" id="CM002927">
    <property type="protein sequence ID" value="KGN48216.1"/>
    <property type="molecule type" value="Genomic_DNA"/>
</dbReference>
<evidence type="ECO:0000313" key="14">
    <source>
        <dbReference type="Proteomes" id="UP000029981"/>
    </source>
</evidence>
<dbReference type="InterPro" id="IPR001721">
    <property type="entry name" value="TD_ACT-like"/>
</dbReference>
<dbReference type="GO" id="GO:0004794">
    <property type="term" value="F:threonine deaminase activity"/>
    <property type="evidence" value="ECO:0000318"/>
    <property type="project" value="GO_Central"/>
</dbReference>
<dbReference type="InterPro" id="IPR005787">
    <property type="entry name" value="Thr_deHydtase_biosynth"/>
</dbReference>
<dbReference type="AlphaFoldDB" id="A0A0A0KKC3"/>
<dbReference type="PROSITE" id="PS00165">
    <property type="entry name" value="DEHYDRATASE_SER_THR"/>
    <property type="match status" value="1"/>
</dbReference>
<dbReference type="NCBIfam" id="NF006674">
    <property type="entry name" value="PRK09224.1"/>
    <property type="match status" value="1"/>
</dbReference>
<evidence type="ECO:0000256" key="10">
    <source>
        <dbReference type="ARBA" id="ARBA00023304"/>
    </source>
</evidence>
<dbReference type="InterPro" id="IPR038110">
    <property type="entry name" value="TD_ACT-like_sf"/>
</dbReference>
<keyword evidence="9 11" id="KW-0456">Lyase</keyword>
<proteinExistence type="inferred from homology"/>
<dbReference type="Proteomes" id="UP000029981">
    <property type="component" value="Chromosome 6"/>
</dbReference>
<dbReference type="Pfam" id="PF00585">
    <property type="entry name" value="Thr_dehydrat_C"/>
    <property type="match status" value="2"/>
</dbReference>
<dbReference type="InterPro" id="IPR045865">
    <property type="entry name" value="ACT-like_dom_sf"/>
</dbReference>
<dbReference type="PROSITE" id="PS51672">
    <property type="entry name" value="ACT_LIKE"/>
    <property type="match status" value="2"/>
</dbReference>
<evidence type="ECO:0000256" key="7">
    <source>
        <dbReference type="ARBA" id="ARBA00022737"/>
    </source>
</evidence>
<evidence type="ECO:0000256" key="5">
    <source>
        <dbReference type="ARBA" id="ARBA00022605"/>
    </source>
</evidence>
<reference evidence="13 14" key="2">
    <citation type="journal article" date="2009" name="PLoS ONE">
        <title>An integrated genetic and cytogenetic map of the cucumber genome.</title>
        <authorList>
            <person name="Ren Y."/>
            <person name="Zhang Z."/>
            <person name="Liu J."/>
            <person name="Staub J.E."/>
            <person name="Han Y."/>
            <person name="Cheng Z."/>
            <person name="Li X."/>
            <person name="Lu J."/>
            <person name="Miao H."/>
            <person name="Kang H."/>
            <person name="Xie B."/>
            <person name="Gu X."/>
            <person name="Wang X."/>
            <person name="Du Y."/>
            <person name="Jin W."/>
            <person name="Huang S."/>
        </authorList>
    </citation>
    <scope>NUCLEOTIDE SEQUENCE [LARGE SCALE GENOMIC DNA]</scope>
    <source>
        <strain evidence="14">cv. 9930</strain>
    </source>
</reference>
<feature type="domain" description="ACT-like" evidence="12">
    <location>
        <begin position="441"/>
        <end position="511"/>
    </location>
</feature>
<dbReference type="NCBIfam" id="TIGR01124">
    <property type="entry name" value="ilvA_2Cterm"/>
    <property type="match status" value="1"/>
</dbReference>
<dbReference type="EC" id="4.3.1.19" evidence="11"/>
<evidence type="ECO:0000256" key="8">
    <source>
        <dbReference type="ARBA" id="ARBA00022898"/>
    </source>
</evidence>
<dbReference type="FunFam" id="3.40.50.1100:FF:000005">
    <property type="entry name" value="Threonine dehydratase catabolic"/>
    <property type="match status" value="1"/>
</dbReference>
<keyword evidence="14" id="KW-1185">Reference proteome</keyword>
<dbReference type="Gene3D" id="3.40.1020.10">
    <property type="entry name" value="Biosynthetic Threonine Deaminase, Domain 3"/>
    <property type="match status" value="1"/>
</dbReference>
<evidence type="ECO:0000259" key="12">
    <source>
        <dbReference type="PROSITE" id="PS51672"/>
    </source>
</evidence>
<keyword evidence="6 11" id="KW-0412">Isoleucine biosynthesis</keyword>
<evidence type="ECO:0000256" key="2">
    <source>
        <dbReference type="ARBA" id="ARBA00001933"/>
    </source>
</evidence>
<evidence type="ECO:0000256" key="9">
    <source>
        <dbReference type="ARBA" id="ARBA00023239"/>
    </source>
</evidence>
<dbReference type="UniPathway" id="UPA00047">
    <property type="reaction ID" value="UER00054"/>
</dbReference>
<dbReference type="OrthoDB" id="4418812at2759"/>
<organism evidence="13 14">
    <name type="scientific">Cucumis sativus</name>
    <name type="common">Cucumber</name>
    <dbReference type="NCBI Taxonomy" id="3659"/>
    <lineage>
        <taxon>Eukaryota</taxon>
        <taxon>Viridiplantae</taxon>
        <taxon>Streptophyta</taxon>
        <taxon>Embryophyta</taxon>
        <taxon>Tracheophyta</taxon>
        <taxon>Spermatophyta</taxon>
        <taxon>Magnoliopsida</taxon>
        <taxon>eudicotyledons</taxon>
        <taxon>Gunneridae</taxon>
        <taxon>Pentapetalae</taxon>
        <taxon>rosids</taxon>
        <taxon>fabids</taxon>
        <taxon>Cucurbitales</taxon>
        <taxon>Cucurbitaceae</taxon>
        <taxon>Benincaseae</taxon>
        <taxon>Cucumis</taxon>
    </lineage>
</organism>
<reference evidence="13 14" key="1">
    <citation type="journal article" date="2009" name="Nat. Genet.">
        <title>The genome of the cucumber, Cucumis sativus L.</title>
        <authorList>
            <person name="Huang S."/>
            <person name="Li R."/>
            <person name="Zhang Z."/>
            <person name="Li L."/>
            <person name="Gu X."/>
            <person name="Fan W."/>
            <person name="Lucas W.J."/>
            <person name="Wang X."/>
            <person name="Xie B."/>
            <person name="Ni P."/>
            <person name="Ren Y."/>
            <person name="Zhu H."/>
            <person name="Li J."/>
            <person name="Lin K."/>
            <person name="Jin W."/>
            <person name="Fei Z."/>
            <person name="Li G."/>
            <person name="Staub J."/>
            <person name="Kilian A."/>
            <person name="van der Vossen E.A."/>
            <person name="Wu Y."/>
            <person name="Guo J."/>
            <person name="He J."/>
            <person name="Jia Z."/>
            <person name="Ren Y."/>
            <person name="Tian G."/>
            <person name="Lu Y."/>
            <person name="Ruan J."/>
            <person name="Qian W."/>
            <person name="Wang M."/>
            <person name="Huang Q."/>
            <person name="Li B."/>
            <person name="Xuan Z."/>
            <person name="Cao J."/>
            <person name="Asan"/>
            <person name="Wu Z."/>
            <person name="Zhang J."/>
            <person name="Cai Q."/>
            <person name="Bai Y."/>
            <person name="Zhao B."/>
            <person name="Han Y."/>
            <person name="Li Y."/>
            <person name="Li X."/>
            <person name="Wang S."/>
            <person name="Shi Q."/>
            <person name="Liu S."/>
            <person name="Cho W.K."/>
            <person name="Kim J.Y."/>
            <person name="Xu Y."/>
            <person name="Heller-Uszynska K."/>
            <person name="Miao H."/>
            <person name="Cheng Z."/>
            <person name="Zhang S."/>
            <person name="Wu J."/>
            <person name="Yang Y."/>
            <person name="Kang H."/>
            <person name="Li M."/>
            <person name="Liang H."/>
            <person name="Ren X."/>
            <person name="Shi Z."/>
            <person name="Wen M."/>
            <person name="Jian M."/>
            <person name="Yang H."/>
            <person name="Zhang G."/>
            <person name="Yang Z."/>
            <person name="Chen R."/>
            <person name="Liu S."/>
            <person name="Li J."/>
            <person name="Ma L."/>
            <person name="Liu H."/>
            <person name="Zhou Y."/>
            <person name="Zhao J."/>
            <person name="Fang X."/>
            <person name="Li G."/>
            <person name="Fang L."/>
            <person name="Li Y."/>
            <person name="Liu D."/>
            <person name="Zheng H."/>
            <person name="Zhang Y."/>
            <person name="Qin N."/>
            <person name="Li Z."/>
            <person name="Yang G."/>
            <person name="Yang S."/>
            <person name="Bolund L."/>
            <person name="Kristiansen K."/>
            <person name="Zheng H."/>
            <person name="Li S."/>
            <person name="Zhang X."/>
            <person name="Yang H."/>
            <person name="Wang J."/>
            <person name="Sun R."/>
            <person name="Zhang B."/>
            <person name="Jiang S."/>
            <person name="Wang J."/>
            <person name="Du Y."/>
            <person name="Li S."/>
        </authorList>
    </citation>
    <scope>NUCLEOTIDE SEQUENCE [LARGE SCALE GENOMIC DNA]</scope>
    <source>
        <strain evidence="14">cv. 9930</strain>
    </source>
</reference>
<feature type="domain" description="ACT-like" evidence="12">
    <location>
        <begin position="533"/>
        <end position="604"/>
    </location>
</feature>
<dbReference type="SUPFAM" id="SSF53686">
    <property type="entry name" value="Tryptophan synthase beta subunit-like PLP-dependent enzymes"/>
    <property type="match status" value="1"/>
</dbReference>
<dbReference type="eggNOG" id="KOG1250">
    <property type="taxonomic scope" value="Eukaryota"/>
</dbReference>
<name>A0A0A0KKC3_CUCSA</name>
<evidence type="ECO:0000256" key="3">
    <source>
        <dbReference type="ARBA" id="ARBA00004810"/>
    </source>
</evidence>
<reference evidence="13 14" key="3">
    <citation type="journal article" date="2010" name="BMC Genomics">
        <title>Transcriptome sequencing and comparative analysis of cucumber flowers with different sex types.</title>
        <authorList>
            <person name="Guo S."/>
            <person name="Zheng Y."/>
            <person name="Joung J.G."/>
            <person name="Liu S."/>
            <person name="Zhang Z."/>
            <person name="Crasta O.R."/>
            <person name="Sobral B.W."/>
            <person name="Xu Y."/>
            <person name="Huang S."/>
            <person name="Fei Z."/>
        </authorList>
    </citation>
    <scope>NUCLEOTIDE SEQUENCE [LARGE SCALE GENOMIC DNA]</scope>
    <source>
        <strain evidence="14">cv. 9930</strain>
    </source>
</reference>
<evidence type="ECO:0000256" key="1">
    <source>
        <dbReference type="ARBA" id="ARBA00001274"/>
    </source>
</evidence>
<dbReference type="InterPro" id="IPR001926">
    <property type="entry name" value="TrpB-like_PALP"/>
</dbReference>
<comment type="catalytic activity">
    <reaction evidence="1 11">
        <text>L-threonine = 2-oxobutanoate + NH4(+)</text>
        <dbReference type="Rhea" id="RHEA:22108"/>
        <dbReference type="ChEBI" id="CHEBI:16763"/>
        <dbReference type="ChEBI" id="CHEBI:28938"/>
        <dbReference type="ChEBI" id="CHEBI:57926"/>
        <dbReference type="EC" id="4.3.1.19"/>
    </reaction>
</comment>
<dbReference type="PANTHER" id="PTHR48078:SF11">
    <property type="entry name" value="THREONINE DEHYDRATASE, MITOCHONDRIAL"/>
    <property type="match status" value="1"/>
</dbReference>
<evidence type="ECO:0000256" key="11">
    <source>
        <dbReference type="RuleBase" id="RU362012"/>
    </source>
</evidence>
<dbReference type="PANTHER" id="PTHR48078">
    <property type="entry name" value="THREONINE DEHYDRATASE, MITOCHONDRIAL-RELATED"/>
    <property type="match status" value="1"/>
</dbReference>
<dbReference type="Pfam" id="PF00291">
    <property type="entry name" value="PALP"/>
    <property type="match status" value="1"/>
</dbReference>
<keyword evidence="5 11" id="KW-0028">Amino-acid biosynthesis</keyword>
<gene>
    <name evidence="13" type="ORF">Csa_6G448740</name>
</gene>
<protein>
    <recommendedName>
        <fullName evidence="11">Threonine dehydratase</fullName>
        <ecNumber evidence="11">4.3.1.19</ecNumber>
    </recommendedName>
    <alternativeName>
        <fullName evidence="11">Threonine deaminase</fullName>
    </alternativeName>
</protein>
<dbReference type="GO" id="GO:0006563">
    <property type="term" value="P:L-serine metabolic process"/>
    <property type="evidence" value="ECO:0007669"/>
    <property type="project" value="UniProtKB-ARBA"/>
</dbReference>